<dbReference type="AlphaFoldDB" id="A0A7W8VG33"/>
<dbReference type="InterPro" id="IPR018117">
    <property type="entry name" value="C5_DNA_meth_AS"/>
</dbReference>
<dbReference type="Proteomes" id="UP000572635">
    <property type="component" value="Unassembled WGS sequence"/>
</dbReference>
<dbReference type="GO" id="GO:0032259">
    <property type="term" value="P:methylation"/>
    <property type="evidence" value="ECO:0007669"/>
    <property type="project" value="UniProtKB-KW"/>
</dbReference>
<evidence type="ECO:0000256" key="6">
    <source>
        <dbReference type="PROSITE-ProRule" id="PRU01016"/>
    </source>
</evidence>
<dbReference type="InterPro" id="IPR001525">
    <property type="entry name" value="C5_MeTfrase"/>
</dbReference>
<evidence type="ECO:0000256" key="5">
    <source>
        <dbReference type="ARBA" id="ARBA00022747"/>
    </source>
</evidence>
<dbReference type="InterPro" id="IPR029063">
    <property type="entry name" value="SAM-dependent_MTases_sf"/>
</dbReference>
<dbReference type="PROSITE" id="PS51679">
    <property type="entry name" value="SAM_MT_C5"/>
    <property type="match status" value="1"/>
</dbReference>
<keyword evidence="9" id="KW-1185">Reference proteome</keyword>
<dbReference type="PROSITE" id="PS00094">
    <property type="entry name" value="C5_MTASE_1"/>
    <property type="match status" value="1"/>
</dbReference>
<sequence length="357" mass="37557">MPRTATPTSKKSTPPAGSGEDRVLKTAGEDRPRIGSLCTGIAGLDMGVAAALGGARLSWVADPDPAASRFLRARFPAAPNLGDIRRLDWGRVEPVEVLTIGFPCQDISVSGRAAGIEKGASGGVWAAAVEAVRRLRPDLVVVENVAALRSRGLGRVLGDLARTGYDARWTSLRAADVGAPHTRERVFAAAYPHRSGRGSGPLLGGRPQGPRRADQPARCDPPAGRDHGGGGWVQGELFPALALAAPDEVGPASEEEAREACPLSTPGAWGRYEAAVRRWEQVTGQAAPCPLEPGTRGGRRLNAAFTEWAMGFPAGWVSDPALGLDRNVRLRLLGNAVVPQQAEAATHLLLEAEQRDT</sequence>
<comment type="caution">
    <text evidence="8">The sequence shown here is derived from an EMBL/GenBank/DDBJ whole genome shotgun (WGS) entry which is preliminary data.</text>
</comment>
<evidence type="ECO:0000256" key="4">
    <source>
        <dbReference type="ARBA" id="ARBA00022691"/>
    </source>
</evidence>
<name>A0A7W8VG33_9ACTN</name>
<evidence type="ECO:0000313" key="9">
    <source>
        <dbReference type="Proteomes" id="UP000572635"/>
    </source>
</evidence>
<dbReference type="GO" id="GO:0044027">
    <property type="term" value="P:negative regulation of gene expression via chromosomal CpG island methylation"/>
    <property type="evidence" value="ECO:0007669"/>
    <property type="project" value="TreeGrafter"/>
</dbReference>
<evidence type="ECO:0000256" key="2">
    <source>
        <dbReference type="ARBA" id="ARBA00022603"/>
    </source>
</evidence>
<dbReference type="EMBL" id="JACHDB010000002">
    <property type="protein sequence ID" value="MBB5435221.1"/>
    <property type="molecule type" value="Genomic_DNA"/>
</dbReference>
<reference evidence="8 9" key="1">
    <citation type="submission" date="2020-08" db="EMBL/GenBank/DDBJ databases">
        <title>Sequencing the genomes of 1000 actinobacteria strains.</title>
        <authorList>
            <person name="Klenk H.-P."/>
        </authorList>
    </citation>
    <scope>NUCLEOTIDE SEQUENCE [LARGE SCALE GENOMIC DNA]</scope>
    <source>
        <strain evidence="8 9">DSM 44551</strain>
    </source>
</reference>
<keyword evidence="2 6" id="KW-0489">Methyltransferase</keyword>
<dbReference type="PRINTS" id="PR00105">
    <property type="entry name" value="C5METTRFRASE"/>
</dbReference>
<feature type="compositionally biased region" description="Basic and acidic residues" evidence="7">
    <location>
        <begin position="19"/>
        <end position="29"/>
    </location>
</feature>
<comment type="similarity">
    <text evidence="6">Belongs to the class I-like SAM-binding methyltransferase superfamily. C5-methyltransferase family.</text>
</comment>
<keyword evidence="5" id="KW-0680">Restriction system</keyword>
<feature type="active site" evidence="6">
    <location>
        <position position="104"/>
    </location>
</feature>
<gene>
    <name evidence="8" type="ORF">HDA36_005369</name>
</gene>
<organism evidence="8 9">
    <name type="scientific">Nocardiopsis composta</name>
    <dbReference type="NCBI Taxonomy" id="157465"/>
    <lineage>
        <taxon>Bacteria</taxon>
        <taxon>Bacillati</taxon>
        <taxon>Actinomycetota</taxon>
        <taxon>Actinomycetes</taxon>
        <taxon>Streptosporangiales</taxon>
        <taxon>Nocardiopsidaceae</taxon>
        <taxon>Nocardiopsis</taxon>
    </lineage>
</organism>
<feature type="compositionally biased region" description="Basic and acidic residues" evidence="7">
    <location>
        <begin position="211"/>
        <end position="228"/>
    </location>
</feature>
<dbReference type="GO" id="GO:0003677">
    <property type="term" value="F:DNA binding"/>
    <property type="evidence" value="ECO:0007669"/>
    <property type="project" value="TreeGrafter"/>
</dbReference>
<dbReference type="PANTHER" id="PTHR10629">
    <property type="entry name" value="CYTOSINE-SPECIFIC METHYLTRANSFERASE"/>
    <property type="match status" value="1"/>
</dbReference>
<feature type="region of interest" description="Disordered" evidence="7">
    <location>
        <begin position="193"/>
        <end position="231"/>
    </location>
</feature>
<dbReference type="GO" id="GO:0003886">
    <property type="term" value="F:DNA (cytosine-5-)-methyltransferase activity"/>
    <property type="evidence" value="ECO:0007669"/>
    <property type="project" value="UniProtKB-EC"/>
</dbReference>
<feature type="compositionally biased region" description="Gly residues" evidence="7">
    <location>
        <begin position="197"/>
        <end position="207"/>
    </location>
</feature>
<evidence type="ECO:0000256" key="3">
    <source>
        <dbReference type="ARBA" id="ARBA00022679"/>
    </source>
</evidence>
<dbReference type="RefSeq" id="WP_184397884.1">
    <property type="nucleotide sequence ID" value="NZ_BAAAJD010000117.1"/>
</dbReference>
<dbReference type="PANTHER" id="PTHR10629:SF52">
    <property type="entry name" value="DNA (CYTOSINE-5)-METHYLTRANSFERASE 1"/>
    <property type="match status" value="1"/>
</dbReference>
<evidence type="ECO:0000256" key="7">
    <source>
        <dbReference type="SAM" id="MobiDB-lite"/>
    </source>
</evidence>
<dbReference type="Pfam" id="PF00145">
    <property type="entry name" value="DNA_methylase"/>
    <property type="match status" value="1"/>
</dbReference>
<dbReference type="SUPFAM" id="SSF53335">
    <property type="entry name" value="S-adenosyl-L-methionine-dependent methyltransferases"/>
    <property type="match status" value="1"/>
</dbReference>
<accession>A0A7W8VG33</accession>
<proteinExistence type="inferred from homology"/>
<evidence type="ECO:0000256" key="1">
    <source>
        <dbReference type="ARBA" id="ARBA00011975"/>
    </source>
</evidence>
<feature type="compositionally biased region" description="Low complexity" evidence="7">
    <location>
        <begin position="1"/>
        <end position="16"/>
    </location>
</feature>
<keyword evidence="4 6" id="KW-0949">S-adenosyl-L-methionine</keyword>
<dbReference type="GO" id="GO:0009307">
    <property type="term" value="P:DNA restriction-modification system"/>
    <property type="evidence" value="ECO:0007669"/>
    <property type="project" value="UniProtKB-KW"/>
</dbReference>
<keyword evidence="3 6" id="KW-0808">Transferase</keyword>
<protein>
    <recommendedName>
        <fullName evidence="1">DNA (cytosine-5-)-methyltransferase</fullName>
        <ecNumber evidence="1">2.1.1.37</ecNumber>
    </recommendedName>
</protein>
<dbReference type="Gene3D" id="3.40.50.150">
    <property type="entry name" value="Vaccinia Virus protein VP39"/>
    <property type="match status" value="1"/>
</dbReference>
<dbReference type="EC" id="2.1.1.37" evidence="1"/>
<feature type="region of interest" description="Disordered" evidence="7">
    <location>
        <begin position="1"/>
        <end position="29"/>
    </location>
</feature>
<evidence type="ECO:0000313" key="8">
    <source>
        <dbReference type="EMBL" id="MBB5435221.1"/>
    </source>
</evidence>
<dbReference type="InterPro" id="IPR050390">
    <property type="entry name" value="C5-Methyltransferase"/>
</dbReference>